<dbReference type="CDD" id="cd00882">
    <property type="entry name" value="Ras_like_GTPase"/>
    <property type="match status" value="1"/>
</dbReference>
<dbReference type="Proteomes" id="UP001195769">
    <property type="component" value="Unassembled WGS sequence"/>
</dbReference>
<keyword evidence="2" id="KW-1185">Reference proteome</keyword>
<dbReference type="EMBL" id="JABBWK010000010">
    <property type="protein sequence ID" value="KAG1904277.1"/>
    <property type="molecule type" value="Genomic_DNA"/>
</dbReference>
<organism evidence="1 2">
    <name type="scientific">Suillus fuscotomentosus</name>
    <dbReference type="NCBI Taxonomy" id="1912939"/>
    <lineage>
        <taxon>Eukaryota</taxon>
        <taxon>Fungi</taxon>
        <taxon>Dikarya</taxon>
        <taxon>Basidiomycota</taxon>
        <taxon>Agaricomycotina</taxon>
        <taxon>Agaricomycetes</taxon>
        <taxon>Agaricomycetidae</taxon>
        <taxon>Boletales</taxon>
        <taxon>Suillineae</taxon>
        <taxon>Suillaceae</taxon>
        <taxon>Suillus</taxon>
    </lineage>
</organism>
<dbReference type="AlphaFoldDB" id="A0AAD4EE04"/>
<proteinExistence type="predicted"/>
<sequence>MANSLHASTVPCPLNISGIIVDSKKSKLDIESAKVWIGESRVPIERKGRKSLRRTFSPPMVLSYGDTFSLHMDCLDKPWFNTKTEDCFFNPEDMFHVYSASKGQEYTTHHNKIRIVVYFSRNPTITPRFRILVIGNTDVGKSSLISHVFGVEEMIDLRGASIDHEFISPQNDKFVLHGSKGFGLKDNLEKIRDFIDRRRNMSPEHQLHAVWLCLQTPRTGGRLLDTRTKEFLTLKRSGILGNVPVIVVLTKYDRLVNQIQLTLDRTSLKGLSNEAIKELAKKNAEAELQNSCIRPLEKFAGSNIPHAAVSTNEDYKKTLTHLIQITENCVSQHSASEAAVMTSIRVAQRMDPGLKIKTSFEIAKKRYRKAFSCCCTIFKKHEMWDFLHLLHTDIVNVWNFYDLHHHLNSQKFRESIIKMVEVGPNKGHRHFFSRAPVIQHFMSYIVHLTLVSQTLYFVSGSKEITPRAIKLAVSSYLASPMRAEARTWIQACDRQLTILDRVDRDEIVEVIRSYSINATRRVGRRETTQRAERRENIHLSAPINTPATVFHPTMNYPTTMDYRPTMNYPTTMNYRPAMDYPITMGYPTTERFTHQG</sequence>
<reference evidence="1" key="1">
    <citation type="journal article" date="2020" name="New Phytol.">
        <title>Comparative genomics reveals dynamic genome evolution in host specialist ectomycorrhizal fungi.</title>
        <authorList>
            <person name="Lofgren L.A."/>
            <person name="Nguyen N.H."/>
            <person name="Vilgalys R."/>
            <person name="Ruytinx J."/>
            <person name="Liao H.L."/>
            <person name="Branco S."/>
            <person name="Kuo A."/>
            <person name="LaButti K."/>
            <person name="Lipzen A."/>
            <person name="Andreopoulos W."/>
            <person name="Pangilinan J."/>
            <person name="Riley R."/>
            <person name="Hundley H."/>
            <person name="Na H."/>
            <person name="Barry K."/>
            <person name="Grigoriev I.V."/>
            <person name="Stajich J.E."/>
            <person name="Kennedy P.G."/>
        </authorList>
    </citation>
    <scope>NUCLEOTIDE SEQUENCE</scope>
    <source>
        <strain evidence="1">FC203</strain>
    </source>
</reference>
<evidence type="ECO:0000313" key="1">
    <source>
        <dbReference type="EMBL" id="KAG1904277.1"/>
    </source>
</evidence>
<comment type="caution">
    <text evidence="1">The sequence shown here is derived from an EMBL/GenBank/DDBJ whole genome shotgun (WGS) entry which is preliminary data.</text>
</comment>
<gene>
    <name evidence="1" type="ORF">F5891DRAFT_1184479</name>
</gene>
<dbReference type="SUPFAM" id="SSF52540">
    <property type="entry name" value="P-loop containing nucleoside triphosphate hydrolases"/>
    <property type="match status" value="1"/>
</dbReference>
<name>A0AAD4EE04_9AGAM</name>
<dbReference type="Gene3D" id="3.40.50.300">
    <property type="entry name" value="P-loop containing nucleotide triphosphate hydrolases"/>
    <property type="match status" value="1"/>
</dbReference>
<dbReference type="GeneID" id="64660743"/>
<accession>A0AAD4EE04</accession>
<dbReference type="InterPro" id="IPR027417">
    <property type="entry name" value="P-loop_NTPase"/>
</dbReference>
<protein>
    <recommendedName>
        <fullName evidence="3">G domain-containing protein</fullName>
    </recommendedName>
</protein>
<evidence type="ECO:0008006" key="3">
    <source>
        <dbReference type="Google" id="ProtNLM"/>
    </source>
</evidence>
<dbReference type="RefSeq" id="XP_041229852.1">
    <property type="nucleotide sequence ID" value="XM_041366445.1"/>
</dbReference>
<evidence type="ECO:0000313" key="2">
    <source>
        <dbReference type="Proteomes" id="UP001195769"/>
    </source>
</evidence>